<sequence length="372" mass="40428">MYTLVAGGYRSSIALLQFEPSTAKLKLVSESETPENPSWVEKSKVKSGVLYSLSENDDGLALSLALRDDKIIVTGQRKTYGGATHVHCMKDGTGIVIANFIGGSVIFFPLNPDGSISQTSESPKLQLPNLYEDNSPNPERQDSPHAHQVLESENGVMYIPDLGNDRVWIIGRIGESGLEIRGELKCPPGSGPRHGVISDDLKHLYILSELTHIIYCFILPPPPSSNPTTFPIISPIQDFSINILPPTISPNQSDPMLSAEIVAHPQYPNVLYASNRAEMDIKDHPSGSIQGDAVTVILLSEDGEKCQSITHVRTGCNNIRALSISPDGRYASLAGQNGGGIEIWAISGERGENWKLAAKLENLKKITDIVWI</sequence>
<comment type="caution">
    <text evidence="3">The sequence shown here is derived from an EMBL/GenBank/DDBJ whole genome shotgun (WGS) entry which is preliminary data.</text>
</comment>
<dbReference type="Proteomes" id="UP000289152">
    <property type="component" value="Unassembled WGS sequence"/>
</dbReference>
<name>A0A4Q1BLE6_TREME</name>
<protein>
    <recommendedName>
        <fullName evidence="5">6-phosphogluconolactonase</fullName>
    </recommendedName>
</protein>
<gene>
    <name evidence="3" type="ORF">M231_04114</name>
</gene>
<dbReference type="AlphaFoldDB" id="A0A4Q1BLE6"/>
<dbReference type="Pfam" id="PF10282">
    <property type="entry name" value="Lactonase"/>
    <property type="match status" value="1"/>
</dbReference>
<comment type="similarity">
    <text evidence="1">Belongs to the cycloisomerase 2 family.</text>
</comment>
<dbReference type="Gene3D" id="2.130.10.10">
    <property type="entry name" value="YVTN repeat-like/Quinoprotein amine dehydrogenase"/>
    <property type="match status" value="1"/>
</dbReference>
<organism evidence="3 4">
    <name type="scientific">Tremella mesenterica</name>
    <name type="common">Jelly fungus</name>
    <dbReference type="NCBI Taxonomy" id="5217"/>
    <lineage>
        <taxon>Eukaryota</taxon>
        <taxon>Fungi</taxon>
        <taxon>Dikarya</taxon>
        <taxon>Basidiomycota</taxon>
        <taxon>Agaricomycotina</taxon>
        <taxon>Tremellomycetes</taxon>
        <taxon>Tremellales</taxon>
        <taxon>Tremellaceae</taxon>
        <taxon>Tremella</taxon>
    </lineage>
</organism>
<evidence type="ECO:0000256" key="1">
    <source>
        <dbReference type="ARBA" id="ARBA00005564"/>
    </source>
</evidence>
<feature type="region of interest" description="Disordered" evidence="2">
    <location>
        <begin position="118"/>
        <end position="144"/>
    </location>
</feature>
<dbReference type="SUPFAM" id="SSF51004">
    <property type="entry name" value="C-terminal (heme d1) domain of cytochrome cd1-nitrite reductase"/>
    <property type="match status" value="1"/>
</dbReference>
<dbReference type="OrthoDB" id="9972196at2759"/>
<dbReference type="STRING" id="5217.A0A4Q1BLE6"/>
<evidence type="ECO:0008006" key="5">
    <source>
        <dbReference type="Google" id="ProtNLM"/>
    </source>
</evidence>
<keyword evidence="4" id="KW-1185">Reference proteome</keyword>
<dbReference type="InterPro" id="IPR019405">
    <property type="entry name" value="Lactonase_7-beta_prop"/>
</dbReference>
<dbReference type="GO" id="GO:0017057">
    <property type="term" value="F:6-phosphogluconolactonase activity"/>
    <property type="evidence" value="ECO:0007669"/>
    <property type="project" value="TreeGrafter"/>
</dbReference>
<evidence type="ECO:0000313" key="3">
    <source>
        <dbReference type="EMBL" id="RXK38608.1"/>
    </source>
</evidence>
<dbReference type="VEuPathDB" id="FungiDB:TREMEDRAFT_30617"/>
<dbReference type="EMBL" id="SDIL01000045">
    <property type="protein sequence ID" value="RXK38608.1"/>
    <property type="molecule type" value="Genomic_DNA"/>
</dbReference>
<dbReference type="InterPro" id="IPR015943">
    <property type="entry name" value="WD40/YVTN_repeat-like_dom_sf"/>
</dbReference>
<evidence type="ECO:0000313" key="4">
    <source>
        <dbReference type="Proteomes" id="UP000289152"/>
    </source>
</evidence>
<dbReference type="InParanoid" id="A0A4Q1BLE6"/>
<dbReference type="PANTHER" id="PTHR30344">
    <property type="entry name" value="6-PHOSPHOGLUCONOLACTONASE-RELATED"/>
    <property type="match status" value="1"/>
</dbReference>
<accession>A0A4Q1BLE6</accession>
<evidence type="ECO:0000256" key="2">
    <source>
        <dbReference type="SAM" id="MobiDB-lite"/>
    </source>
</evidence>
<dbReference type="PANTHER" id="PTHR30344:SF7">
    <property type="entry name" value="DUF2415 DOMAIN-CONTAINING PROTEIN"/>
    <property type="match status" value="1"/>
</dbReference>
<proteinExistence type="inferred from homology"/>
<dbReference type="InterPro" id="IPR011048">
    <property type="entry name" value="Haem_d1_sf"/>
</dbReference>
<dbReference type="InterPro" id="IPR050282">
    <property type="entry name" value="Cycloisomerase_2"/>
</dbReference>
<reference evidence="3 4" key="1">
    <citation type="submission" date="2016-06" db="EMBL/GenBank/DDBJ databases">
        <title>Evolution of pathogenesis and genome organization in the Tremellales.</title>
        <authorList>
            <person name="Cuomo C."/>
            <person name="Litvintseva A."/>
            <person name="Heitman J."/>
            <person name="Chen Y."/>
            <person name="Sun S."/>
            <person name="Springer D."/>
            <person name="Dromer F."/>
            <person name="Young S."/>
            <person name="Zeng Q."/>
            <person name="Chapman S."/>
            <person name="Gujja S."/>
            <person name="Saif S."/>
            <person name="Birren B."/>
        </authorList>
    </citation>
    <scope>NUCLEOTIDE SEQUENCE [LARGE SCALE GENOMIC DNA]</scope>
    <source>
        <strain evidence="3 4">ATCC 28783</strain>
    </source>
</reference>